<feature type="domain" description="Tyr recombinase" evidence="5">
    <location>
        <begin position="232"/>
        <end position="405"/>
    </location>
</feature>
<accession>A0A1M5FDT8</accession>
<sequence length="451" mass="51625">MASIKFRLRSNANKNVPIKVRVTLGRGKQDLELNTGFTINPKDWSESTGLPKQNNPENKKLSNNLKKLDPFLFDSINNAMGESIVIDAFWLESKINECFNRVEKTDDGLITNYIQNIIDTADTRKVKVKGGYKHGLSLSRKNSYIATKNIIKEYQTKTKKQIHFTDINQALIDKFEYWLLKTKKYAVNTSSKHIANIKTVCIEAENKGVQVNSYAKQITIASESDDDRYIQTLSFAELDEIIKADIKSEAHQNARKWLLIGCEIGQRGGDLLDITPDNIRYKGENMYLDLVQQKTKKAVTIGIIAPHVIDILENSFPYKITTQKLNDHIKKVCETAKINAMTEGKIFDSETGRKKFDLYEKHKLITTHSFRRSFCTNYYKKIPTPVLMGISGHSKESIFRVYINAPEDTDENADLFMKFYGDIQKQREAKQKEAEQEPKPQFTVIKNGTSN</sequence>
<evidence type="ECO:0000313" key="8">
    <source>
        <dbReference type="EMBL" id="SHF89724.1"/>
    </source>
</evidence>
<dbReference type="Pfam" id="PF13102">
    <property type="entry name" value="Phage_int_SAM_5"/>
    <property type="match status" value="1"/>
</dbReference>
<feature type="compositionally biased region" description="Basic and acidic residues" evidence="4">
    <location>
        <begin position="427"/>
        <end position="438"/>
    </location>
</feature>
<feature type="region of interest" description="Disordered" evidence="4">
    <location>
        <begin position="427"/>
        <end position="451"/>
    </location>
</feature>
<dbReference type="RefSeq" id="WP_073367990.1">
    <property type="nucleotide sequence ID" value="NZ_FQWB01000001.1"/>
</dbReference>
<dbReference type="Pfam" id="PF00589">
    <property type="entry name" value="Phage_integrase"/>
    <property type="match status" value="1"/>
</dbReference>
<gene>
    <name evidence="8" type="ORF">SAMN05443549_101745</name>
</gene>
<keyword evidence="2" id="KW-0238">DNA-binding</keyword>
<dbReference type="InterPro" id="IPR013762">
    <property type="entry name" value="Integrase-like_cat_sf"/>
</dbReference>
<evidence type="ECO:0000256" key="4">
    <source>
        <dbReference type="SAM" id="MobiDB-lite"/>
    </source>
</evidence>
<evidence type="ECO:0000259" key="6">
    <source>
        <dbReference type="Pfam" id="PF13102"/>
    </source>
</evidence>
<keyword evidence="3" id="KW-0233">DNA recombination</keyword>
<dbReference type="InterPro" id="IPR010998">
    <property type="entry name" value="Integrase_recombinase_N"/>
</dbReference>
<dbReference type="InterPro" id="IPR002104">
    <property type="entry name" value="Integrase_catalytic"/>
</dbReference>
<dbReference type="STRING" id="468056.SAMN05443549_101745"/>
<dbReference type="Proteomes" id="UP000184516">
    <property type="component" value="Unassembled WGS sequence"/>
</dbReference>
<evidence type="ECO:0000259" key="7">
    <source>
        <dbReference type="Pfam" id="PF17293"/>
    </source>
</evidence>
<organism evidence="8 9">
    <name type="scientific">Flavobacterium fluvii</name>
    <dbReference type="NCBI Taxonomy" id="468056"/>
    <lineage>
        <taxon>Bacteria</taxon>
        <taxon>Pseudomonadati</taxon>
        <taxon>Bacteroidota</taxon>
        <taxon>Flavobacteriia</taxon>
        <taxon>Flavobacteriales</taxon>
        <taxon>Flavobacteriaceae</taxon>
        <taxon>Flavobacterium</taxon>
    </lineage>
</organism>
<dbReference type="InterPro" id="IPR011010">
    <property type="entry name" value="DNA_brk_join_enz"/>
</dbReference>
<dbReference type="PANTHER" id="PTHR30349:SF41">
    <property type="entry name" value="INTEGRASE_RECOMBINASE PROTEIN MJ0367-RELATED"/>
    <property type="match status" value="1"/>
</dbReference>
<dbReference type="OrthoDB" id="892893at2"/>
<dbReference type="Pfam" id="PF17293">
    <property type="entry name" value="Arm-DNA-bind_5"/>
    <property type="match status" value="1"/>
</dbReference>
<name>A0A1M5FDT8_9FLAO</name>
<dbReference type="GO" id="GO:0015074">
    <property type="term" value="P:DNA integration"/>
    <property type="evidence" value="ECO:0007669"/>
    <property type="project" value="InterPro"/>
</dbReference>
<dbReference type="GO" id="GO:0006310">
    <property type="term" value="P:DNA recombination"/>
    <property type="evidence" value="ECO:0007669"/>
    <property type="project" value="UniProtKB-KW"/>
</dbReference>
<evidence type="ECO:0000259" key="5">
    <source>
        <dbReference type="Pfam" id="PF00589"/>
    </source>
</evidence>
<dbReference type="SUPFAM" id="SSF56349">
    <property type="entry name" value="DNA breaking-rejoining enzymes"/>
    <property type="match status" value="1"/>
</dbReference>
<evidence type="ECO:0000256" key="3">
    <source>
        <dbReference type="ARBA" id="ARBA00023172"/>
    </source>
</evidence>
<evidence type="ECO:0000256" key="2">
    <source>
        <dbReference type="ARBA" id="ARBA00023125"/>
    </source>
</evidence>
<keyword evidence="9" id="KW-1185">Reference proteome</keyword>
<comment type="similarity">
    <text evidence="1">Belongs to the 'phage' integrase family.</text>
</comment>
<dbReference type="InterPro" id="IPR025269">
    <property type="entry name" value="SAM-like_dom"/>
</dbReference>
<dbReference type="InterPro" id="IPR050090">
    <property type="entry name" value="Tyrosine_recombinase_XerCD"/>
</dbReference>
<dbReference type="EMBL" id="FQWB01000001">
    <property type="protein sequence ID" value="SHF89724.1"/>
    <property type="molecule type" value="Genomic_DNA"/>
</dbReference>
<protein>
    <submittedName>
        <fullName evidence="8">Integrase</fullName>
    </submittedName>
</protein>
<dbReference type="AlphaFoldDB" id="A0A1M5FDT8"/>
<reference evidence="9" key="1">
    <citation type="submission" date="2016-11" db="EMBL/GenBank/DDBJ databases">
        <authorList>
            <person name="Varghese N."/>
            <person name="Submissions S."/>
        </authorList>
    </citation>
    <scope>NUCLEOTIDE SEQUENCE [LARGE SCALE GENOMIC DNA]</scope>
    <source>
        <strain evidence="9">DSM 19978</strain>
    </source>
</reference>
<dbReference type="GO" id="GO:0003677">
    <property type="term" value="F:DNA binding"/>
    <property type="evidence" value="ECO:0007669"/>
    <property type="project" value="UniProtKB-KW"/>
</dbReference>
<feature type="domain" description="Phage integrase SAM-like" evidence="6">
    <location>
        <begin position="137"/>
        <end position="214"/>
    </location>
</feature>
<dbReference type="Gene3D" id="1.10.150.130">
    <property type="match status" value="1"/>
</dbReference>
<proteinExistence type="inferred from homology"/>
<dbReference type="Gene3D" id="1.10.443.10">
    <property type="entry name" value="Intergrase catalytic core"/>
    <property type="match status" value="1"/>
</dbReference>
<feature type="domain" description="Arm DNA-binding" evidence="7">
    <location>
        <begin position="11"/>
        <end position="68"/>
    </location>
</feature>
<evidence type="ECO:0000256" key="1">
    <source>
        <dbReference type="ARBA" id="ARBA00008857"/>
    </source>
</evidence>
<dbReference type="PANTHER" id="PTHR30349">
    <property type="entry name" value="PHAGE INTEGRASE-RELATED"/>
    <property type="match status" value="1"/>
</dbReference>
<evidence type="ECO:0000313" key="9">
    <source>
        <dbReference type="Proteomes" id="UP000184516"/>
    </source>
</evidence>
<dbReference type="InterPro" id="IPR035386">
    <property type="entry name" value="Arm-DNA-bind_5"/>
</dbReference>